<protein>
    <submittedName>
        <fullName evidence="1">Uncharacterized protein</fullName>
    </submittedName>
</protein>
<dbReference type="AlphaFoldDB" id="C8PIT1"/>
<evidence type="ECO:0000313" key="1">
    <source>
        <dbReference type="EMBL" id="EEV16836.1"/>
    </source>
</evidence>
<gene>
    <name evidence="1" type="ORF">CAMGR0001_1130</name>
</gene>
<evidence type="ECO:0000313" key="2">
    <source>
        <dbReference type="Proteomes" id="UP000005709"/>
    </source>
</evidence>
<sequence length="161" mass="19281">MAFVAEYISKEDLEKYDILSNMNELLMKHNYTYPIQDNDTDWMNWVIDRQRDAWLIHVCLASMPDPRDGYTGEDIWLFHYKGRDIELDIRRIYDETTSKYFTENPFKIKYIFQSVNSDIGDISMDEIYEILNEALLEYGDDGINSRKFLPKEHEVVTFLHD</sequence>
<dbReference type="EMBL" id="ACYG01000027">
    <property type="protein sequence ID" value="EEV16836.1"/>
    <property type="molecule type" value="Genomic_DNA"/>
</dbReference>
<dbReference type="OrthoDB" id="7064567at2"/>
<comment type="caution">
    <text evidence="1">The sequence shown here is derived from an EMBL/GenBank/DDBJ whole genome shotgun (WGS) entry which is preliminary data.</text>
</comment>
<proteinExistence type="predicted"/>
<dbReference type="RefSeq" id="WP_005871670.1">
    <property type="nucleotide sequence ID" value="NZ_ACYG01000027.1"/>
</dbReference>
<reference evidence="1 2" key="1">
    <citation type="submission" date="2009-07" db="EMBL/GenBank/DDBJ databases">
        <authorList>
            <person name="Madupu R."/>
            <person name="Sebastian Y."/>
            <person name="Durkin A.S."/>
            <person name="Torralba M."/>
            <person name="Methe B."/>
            <person name="Sutton G.G."/>
            <person name="Strausberg R.L."/>
            <person name="Nelson K.E."/>
        </authorList>
    </citation>
    <scope>NUCLEOTIDE SEQUENCE [LARGE SCALE GENOMIC DNA]</scope>
    <source>
        <strain evidence="1 2">RM3268</strain>
    </source>
</reference>
<organism evidence="1 2">
    <name type="scientific">Campylobacter gracilis RM3268</name>
    <dbReference type="NCBI Taxonomy" id="553220"/>
    <lineage>
        <taxon>Bacteria</taxon>
        <taxon>Pseudomonadati</taxon>
        <taxon>Campylobacterota</taxon>
        <taxon>Epsilonproteobacteria</taxon>
        <taxon>Campylobacterales</taxon>
        <taxon>Campylobacteraceae</taxon>
        <taxon>Campylobacter</taxon>
    </lineage>
</organism>
<accession>C8PIT1</accession>
<name>C8PIT1_9BACT</name>
<dbReference type="Proteomes" id="UP000005709">
    <property type="component" value="Unassembled WGS sequence"/>
</dbReference>
<keyword evidence="2" id="KW-1185">Reference proteome</keyword>